<dbReference type="Gene3D" id="3.20.20.80">
    <property type="entry name" value="Glycosidases"/>
    <property type="match status" value="1"/>
</dbReference>
<reference evidence="3" key="1">
    <citation type="journal article" date="2014" name="Int. J. Syst. Evol. Microbiol.">
        <title>Complete genome sequence of Corynebacterium casei LMG S-19264T (=DSM 44701T), isolated from a smear-ripened cheese.</title>
        <authorList>
            <consortium name="US DOE Joint Genome Institute (JGI-PGF)"/>
            <person name="Walter F."/>
            <person name="Albersmeier A."/>
            <person name="Kalinowski J."/>
            <person name="Ruckert C."/>
        </authorList>
    </citation>
    <scope>NUCLEOTIDE SEQUENCE</scope>
    <source>
        <strain evidence="3">CGMCC 4.7299</strain>
    </source>
</reference>
<organism evidence="3 4">
    <name type="scientific">Mangrovihabitans endophyticus</name>
    <dbReference type="NCBI Taxonomy" id="1751298"/>
    <lineage>
        <taxon>Bacteria</taxon>
        <taxon>Bacillati</taxon>
        <taxon>Actinomycetota</taxon>
        <taxon>Actinomycetes</taxon>
        <taxon>Micromonosporales</taxon>
        <taxon>Micromonosporaceae</taxon>
        <taxon>Mangrovihabitans</taxon>
    </lineage>
</organism>
<keyword evidence="2" id="KW-0732">Signal</keyword>
<evidence type="ECO:0008006" key="5">
    <source>
        <dbReference type="Google" id="ProtNLM"/>
    </source>
</evidence>
<sequence length="455" mass="48370">MRRSLIPLVAGLAALALLPLTPATAGTTPTTGITAAGTAGNGTTGNTGTTAAGTAGNATTSNVTTRNNTTSNATTGNGTTGNVVPAGTAADGGRLLLAGQSTRAAWDDLSSVTQDPAGGSVYYEVGSGDWVSAAHRDYATFLAQRGAVVQVGISWKDNPPGLTPGDDVAARSRQVTAEIAQGRHADRFTNLITFMNRFPAATFALRLDYEVSSYYHCTDASCASYKGAFARLHTLLAGGNRRFVFHPVRGEFAQLYPGDAVVDWIGVSIFAHELCLPVYDNGYLYNGTPPQNYDTGTLQCRNAYVGTDQYGHPAARWANFDYDGNVLAMMKFAQDHGKPMIVSESGMMNFTADGGDTSGLEPLRGDLWVRRLFALMNYRGPIPAMAGTYDLSGVIRAVVYIDLDLRYGWDGVPDGSFDFPPNSTWFADGRLSRYTSARQSFCAGLANAGFTTRCR</sequence>
<dbReference type="InterPro" id="IPR017853">
    <property type="entry name" value="GH"/>
</dbReference>
<accession>A0A8J3BZ17</accession>
<gene>
    <name evidence="3" type="ORF">GCM10012284_27120</name>
</gene>
<dbReference type="Proteomes" id="UP000656042">
    <property type="component" value="Unassembled WGS sequence"/>
</dbReference>
<proteinExistence type="predicted"/>
<evidence type="ECO:0000256" key="2">
    <source>
        <dbReference type="SAM" id="SignalP"/>
    </source>
</evidence>
<dbReference type="SUPFAM" id="SSF51445">
    <property type="entry name" value="(Trans)glycosidases"/>
    <property type="match status" value="1"/>
</dbReference>
<evidence type="ECO:0000313" key="3">
    <source>
        <dbReference type="EMBL" id="GGK91775.1"/>
    </source>
</evidence>
<name>A0A8J3BZ17_9ACTN</name>
<dbReference type="AlphaFoldDB" id="A0A8J3BZ17"/>
<feature type="chain" id="PRO_5035220160" description="GH26 domain-containing protein" evidence="2">
    <location>
        <begin position="26"/>
        <end position="455"/>
    </location>
</feature>
<keyword evidence="4" id="KW-1185">Reference proteome</keyword>
<feature type="region of interest" description="Disordered" evidence="1">
    <location>
        <begin position="35"/>
        <end position="83"/>
    </location>
</feature>
<dbReference type="EMBL" id="BMMX01000009">
    <property type="protein sequence ID" value="GGK91775.1"/>
    <property type="molecule type" value="Genomic_DNA"/>
</dbReference>
<evidence type="ECO:0000313" key="4">
    <source>
        <dbReference type="Proteomes" id="UP000656042"/>
    </source>
</evidence>
<feature type="compositionally biased region" description="Low complexity" evidence="1">
    <location>
        <begin position="46"/>
        <end position="83"/>
    </location>
</feature>
<dbReference type="RefSeq" id="WP_189079534.1">
    <property type="nucleotide sequence ID" value="NZ_BMMX01000009.1"/>
</dbReference>
<feature type="signal peptide" evidence="2">
    <location>
        <begin position="1"/>
        <end position="25"/>
    </location>
</feature>
<evidence type="ECO:0000256" key="1">
    <source>
        <dbReference type="SAM" id="MobiDB-lite"/>
    </source>
</evidence>
<reference evidence="3" key="2">
    <citation type="submission" date="2020-09" db="EMBL/GenBank/DDBJ databases">
        <authorList>
            <person name="Sun Q."/>
            <person name="Zhou Y."/>
        </authorList>
    </citation>
    <scope>NUCLEOTIDE SEQUENCE</scope>
    <source>
        <strain evidence="3">CGMCC 4.7299</strain>
    </source>
</reference>
<protein>
    <recommendedName>
        <fullName evidence="5">GH26 domain-containing protein</fullName>
    </recommendedName>
</protein>
<comment type="caution">
    <text evidence="3">The sequence shown here is derived from an EMBL/GenBank/DDBJ whole genome shotgun (WGS) entry which is preliminary data.</text>
</comment>